<keyword evidence="3" id="KW-1185">Reference proteome</keyword>
<sequence length="977" mass="103012">METITKTIDGESYDFEIRETVHVSPGDGPIDITALMTDHTRVVFEPGEYTATVRQFGDTAAPRDCIVEVAGGGTATFTADNWHAKNPKRKWLICLDGAERVAISGLQPDNGESFAEGDIGLRLDVHDGLLLEDIEHVGFSGAEPVCEWSLWPHILDEDGVGEIRRYRKEGPSVFQGHSASDGAGGIFEAHQGHLHFQDAVIKNQGGDGGLYAGKHDGSLSFDGGELHTNDMATMRSAAGEGCEFRNVRVVIDWNSADGRNLLELPDDPVYDGPDEGNSTSEENKSPSGTNGVYLSSAEYGKTGGGFYNCEFVYESTFDPGVGFLAINASDGAVDIHDCTFKMEADGMPAIWARSPEEQRFPSHKPPEKPWGLDIRNVTIEGSGDCGGKPVVDLDARHGSIIDELEINMPNADVGVDIEGCADVEIGTTDISVGGQAIRGEYGELVTDGGSNGTSTQRLTLEASAPLRYHVRGTAVTPTDETLAGTDVQDDGTDDGAFGTLRTDEVAAFDVEAFSVIRVEPTDAATLTLAGEVIPSEEYGDMQTPAWEVDGGPAVPIPEDTDSGGDAGNGDSSDGSGDGSGDSSGDDSTGGTDTGSPTPSRPAGWGSITEFGAAPNADPSTNTSALIEAITTCSVVFVPRGTFVCDRTVIVDAGEVDVYGPGRLVASDSVGEFEHLLRFRGGRCITLDGVGLDGTAENDTARGGVRFDNVTAAAVRNCEVHGWGDYDGQTDQPHAVNFVGCQGVWATDNYVHDVGGKGINAYARNSDPIDGVVFRGNYVRHTGEEALFCGSEVNTWTRPAQFLIEGNHVRDSRSQYLVRVAGDGGENITVMRGNMAMNAATAAYNYKTPNVQHSTALIANNTYLGGGRAGISVQSTGDGHLAAHTFQNTILGDNGGILYESGCRPSLSALNVTPDLQVGEADEVVAPIWMTPGGELRGSLANGGQSGVGNLEQRLTDLEAHVENSQSLRSRLAALLGR</sequence>
<feature type="compositionally biased region" description="Acidic residues" evidence="1">
    <location>
        <begin position="264"/>
        <end position="274"/>
    </location>
</feature>
<evidence type="ECO:0000313" key="2">
    <source>
        <dbReference type="EMBL" id="MFC5970056.1"/>
    </source>
</evidence>
<dbReference type="InterPro" id="IPR012334">
    <property type="entry name" value="Pectin_lyas_fold"/>
</dbReference>
<dbReference type="SUPFAM" id="SSF51126">
    <property type="entry name" value="Pectin lyase-like"/>
    <property type="match status" value="2"/>
</dbReference>
<dbReference type="AlphaFoldDB" id="A0ABD5RHX1"/>
<accession>A0ABD5RHX1</accession>
<evidence type="ECO:0000313" key="3">
    <source>
        <dbReference type="Proteomes" id="UP001596099"/>
    </source>
</evidence>
<dbReference type="InterPro" id="IPR006626">
    <property type="entry name" value="PbH1"/>
</dbReference>
<evidence type="ECO:0000256" key="1">
    <source>
        <dbReference type="SAM" id="MobiDB-lite"/>
    </source>
</evidence>
<dbReference type="SMART" id="SM00710">
    <property type="entry name" value="PbH1"/>
    <property type="match status" value="5"/>
</dbReference>
<dbReference type="InterPro" id="IPR011050">
    <property type="entry name" value="Pectin_lyase_fold/virulence"/>
</dbReference>
<proteinExistence type="predicted"/>
<dbReference type="Gene3D" id="2.160.20.10">
    <property type="entry name" value="Single-stranded right-handed beta-helix, Pectin lyase-like"/>
    <property type="match status" value="1"/>
</dbReference>
<feature type="compositionally biased region" description="Low complexity" evidence="1">
    <location>
        <begin position="582"/>
        <end position="595"/>
    </location>
</feature>
<evidence type="ECO:0008006" key="4">
    <source>
        <dbReference type="Google" id="ProtNLM"/>
    </source>
</evidence>
<name>A0ABD5RHX1_9EURY</name>
<feature type="region of interest" description="Disordered" evidence="1">
    <location>
        <begin position="535"/>
        <end position="615"/>
    </location>
</feature>
<organism evidence="2 3">
    <name type="scientific">Halomarina salina</name>
    <dbReference type="NCBI Taxonomy" id="1872699"/>
    <lineage>
        <taxon>Archaea</taxon>
        <taxon>Methanobacteriati</taxon>
        <taxon>Methanobacteriota</taxon>
        <taxon>Stenosarchaea group</taxon>
        <taxon>Halobacteria</taxon>
        <taxon>Halobacteriales</taxon>
        <taxon>Natronomonadaceae</taxon>
        <taxon>Halomarina</taxon>
    </lineage>
</organism>
<gene>
    <name evidence="2" type="ORF">ACFPYI_01810</name>
</gene>
<feature type="compositionally biased region" description="Polar residues" evidence="1">
    <location>
        <begin position="276"/>
        <end position="291"/>
    </location>
</feature>
<dbReference type="Proteomes" id="UP001596099">
    <property type="component" value="Unassembled WGS sequence"/>
</dbReference>
<feature type="region of interest" description="Disordered" evidence="1">
    <location>
        <begin position="262"/>
        <end position="291"/>
    </location>
</feature>
<dbReference type="RefSeq" id="WP_247418687.1">
    <property type="nucleotide sequence ID" value="NZ_JALLGW010000002.1"/>
</dbReference>
<dbReference type="EMBL" id="JBHSQH010000001">
    <property type="protein sequence ID" value="MFC5970056.1"/>
    <property type="molecule type" value="Genomic_DNA"/>
</dbReference>
<protein>
    <recommendedName>
        <fullName evidence="4">Pectate lyase superfamily protein domain-containing protein</fullName>
    </recommendedName>
</protein>
<comment type="caution">
    <text evidence="2">The sequence shown here is derived from an EMBL/GenBank/DDBJ whole genome shotgun (WGS) entry which is preliminary data.</text>
</comment>
<reference evidence="2 3" key="1">
    <citation type="journal article" date="2019" name="Int. J. Syst. Evol. Microbiol.">
        <title>The Global Catalogue of Microorganisms (GCM) 10K type strain sequencing project: providing services to taxonomists for standard genome sequencing and annotation.</title>
        <authorList>
            <consortium name="The Broad Institute Genomics Platform"/>
            <consortium name="The Broad Institute Genome Sequencing Center for Infectious Disease"/>
            <person name="Wu L."/>
            <person name="Ma J."/>
        </authorList>
    </citation>
    <scope>NUCLEOTIDE SEQUENCE [LARGE SCALE GENOMIC DNA]</scope>
    <source>
        <strain evidence="2 3">CGMCC 1.12543</strain>
    </source>
</reference>